<dbReference type="EMBL" id="JGZI01000010">
    <property type="protein sequence ID" value="KFI81049.1"/>
    <property type="molecule type" value="Genomic_DNA"/>
</dbReference>
<reference evidence="1 2" key="1">
    <citation type="submission" date="2014-03" db="EMBL/GenBank/DDBJ databases">
        <title>Genomics of Bifidobacteria.</title>
        <authorList>
            <person name="Ventura M."/>
            <person name="Milani C."/>
            <person name="Lugli G.A."/>
        </authorList>
    </citation>
    <scope>NUCLEOTIDE SEQUENCE [LARGE SCALE GENOMIC DNA]</scope>
    <source>
        <strain evidence="1 2">LMG 21775</strain>
    </source>
</reference>
<keyword evidence="2" id="KW-1185">Reference proteome</keyword>
<evidence type="ECO:0000313" key="1">
    <source>
        <dbReference type="EMBL" id="KFI81049.1"/>
    </source>
</evidence>
<comment type="caution">
    <text evidence="1">The sequence shown here is derived from an EMBL/GenBank/DDBJ whole genome shotgun (WGS) entry which is preliminary data.</text>
</comment>
<dbReference type="AlphaFoldDB" id="A0A087CCP9"/>
<sequence>MVEVEVLKIGTRKPLRTLVGFVAEKFEGRQERITSSRLKVLWADAAEFEAREARWEHVDTHPGLNDEPEEYAIDEVFRVLLDERLAEAVYRRSGATLIKNARARGLACLPRDRRYPITQGTGVA</sequence>
<organism evidence="1 2">
    <name type="scientific">Bifidobacterium psychraerophilum</name>
    <dbReference type="NCBI Taxonomy" id="218140"/>
    <lineage>
        <taxon>Bacteria</taxon>
        <taxon>Bacillati</taxon>
        <taxon>Actinomycetota</taxon>
        <taxon>Actinomycetes</taxon>
        <taxon>Bifidobacteriales</taxon>
        <taxon>Bifidobacteriaceae</taxon>
        <taxon>Bifidobacterium</taxon>
    </lineage>
</organism>
<name>A0A087CCP9_9BIFI</name>
<dbReference type="Proteomes" id="UP000029050">
    <property type="component" value="Unassembled WGS sequence"/>
</dbReference>
<evidence type="ECO:0000313" key="2">
    <source>
        <dbReference type="Proteomes" id="UP000029050"/>
    </source>
</evidence>
<proteinExistence type="predicted"/>
<accession>A0A087CCP9</accession>
<gene>
    <name evidence="1" type="ORF">BPSY_2243</name>
</gene>
<dbReference type="STRING" id="218140.BPSY_2243"/>
<protein>
    <submittedName>
        <fullName evidence="1">Uncharacterized protein</fullName>
    </submittedName>
</protein>